<gene>
    <name evidence="8" type="ORF">KIPB_004606</name>
</gene>
<feature type="transmembrane region" description="Helical" evidence="7">
    <location>
        <begin position="503"/>
        <end position="536"/>
    </location>
</feature>
<feature type="transmembrane region" description="Helical" evidence="7">
    <location>
        <begin position="314"/>
        <end position="338"/>
    </location>
</feature>
<feature type="transmembrane region" description="Helical" evidence="7">
    <location>
        <begin position="431"/>
        <end position="456"/>
    </location>
</feature>
<evidence type="ECO:0000313" key="9">
    <source>
        <dbReference type="Proteomes" id="UP000265618"/>
    </source>
</evidence>
<dbReference type="PANTHER" id="PTHR10766">
    <property type="entry name" value="TRANSMEMBRANE 9 SUPERFAMILY PROTEIN"/>
    <property type="match status" value="1"/>
</dbReference>
<reference evidence="8 9" key="1">
    <citation type="journal article" date="2018" name="PLoS ONE">
        <title>The draft genome of Kipferlia bialata reveals reductive genome evolution in fornicate parasites.</title>
        <authorList>
            <person name="Tanifuji G."/>
            <person name="Takabayashi S."/>
            <person name="Kume K."/>
            <person name="Takagi M."/>
            <person name="Nakayama T."/>
            <person name="Kamikawa R."/>
            <person name="Inagaki Y."/>
            <person name="Hashimoto T."/>
        </authorList>
    </citation>
    <scope>NUCLEOTIDE SEQUENCE [LARGE SCALE GENOMIC DNA]</scope>
    <source>
        <strain evidence="8">NY0173</strain>
    </source>
</reference>
<keyword evidence="3 7" id="KW-0812">Transmembrane</keyword>
<name>A0A9K3CVY4_9EUKA</name>
<dbReference type="OrthoDB" id="1666796at2759"/>
<evidence type="ECO:0000256" key="5">
    <source>
        <dbReference type="ARBA" id="ARBA00022989"/>
    </source>
</evidence>
<comment type="subcellular location">
    <subcellularLocation>
        <location evidence="1">Membrane</location>
        <topology evidence="1">Multi-pass membrane protein</topology>
    </subcellularLocation>
</comment>
<comment type="similarity">
    <text evidence="2 7">Belongs to the nonaspanin (TM9SF) (TC 9.A.2) family.</text>
</comment>
<organism evidence="8 9">
    <name type="scientific">Kipferlia bialata</name>
    <dbReference type="NCBI Taxonomy" id="797122"/>
    <lineage>
        <taxon>Eukaryota</taxon>
        <taxon>Metamonada</taxon>
        <taxon>Carpediemonas-like organisms</taxon>
        <taxon>Kipferlia</taxon>
    </lineage>
</organism>
<evidence type="ECO:0000256" key="4">
    <source>
        <dbReference type="ARBA" id="ARBA00022729"/>
    </source>
</evidence>
<feature type="transmembrane region" description="Helical" evidence="7">
    <location>
        <begin position="344"/>
        <end position="367"/>
    </location>
</feature>
<feature type="transmembrane region" description="Helical" evidence="7">
    <location>
        <begin position="184"/>
        <end position="209"/>
    </location>
</feature>
<comment type="caution">
    <text evidence="8">The sequence shown here is derived from an EMBL/GenBank/DDBJ whole genome shotgun (WGS) entry which is preliminary data.</text>
</comment>
<evidence type="ECO:0000256" key="1">
    <source>
        <dbReference type="ARBA" id="ARBA00004141"/>
    </source>
</evidence>
<keyword evidence="4" id="KW-0732">Signal</keyword>
<dbReference type="Proteomes" id="UP000265618">
    <property type="component" value="Unassembled WGS sequence"/>
</dbReference>
<evidence type="ECO:0000256" key="3">
    <source>
        <dbReference type="ARBA" id="ARBA00022692"/>
    </source>
</evidence>
<accession>A0A9K3CVY4</accession>
<keyword evidence="6 7" id="KW-0472">Membrane</keyword>
<sequence>MISGYRTYKSLYEVSYLQRKLTTLLCDKKTLDSDDIERFVEFAADGYRQSLILDGLPVISPDKDTESGYLMNIPVGKYFEDGNKVQLYNHLALEIQWHEPESKGRIVGFIATPHSLDWSAVDYDTTTDILNVPPLVIALEEQDGAYATSADVLFTYTVDFEMSDKTWASRWQVVIENEPSGMRIAGIAFTSLVILFLSVAVGLLVLGIFKADVMRYAQDLAREEAGWKLLAPEVFRAPAHSALLCALFGLGWQLFAALSLTAILTLAGAVSPADPGSFTTALLICGALCGVIGGYTGARGLVTLRLSSQTRQVATLMMGAPALCFGAFLVSDLIFWAMGSTSAVPLSAIGLLVLLWCLHAVTTVAGVSTGVRRPAAPLPCQRLPIPRPIPQQDLWLRRPVLELIASCAPSLAVFSEFSVLVEVLMEGGGMYFLGATIGLLIIDLVVSAEVAIVVIFTRLSHEDHRWHWSAFSAPSLSGIWLSLTAFGYFTPTEAPWPFFVVSVLYSVLIGGVFALTAGSIGLTAGHAFCYVAYGLIKSK</sequence>
<feature type="transmembrane region" description="Helical" evidence="7">
    <location>
        <begin position="400"/>
        <end position="425"/>
    </location>
</feature>
<feature type="transmembrane region" description="Helical" evidence="7">
    <location>
        <begin position="242"/>
        <end position="269"/>
    </location>
</feature>
<protein>
    <recommendedName>
        <fullName evidence="7">Transmembrane 9 superfamily member</fullName>
    </recommendedName>
</protein>
<evidence type="ECO:0000256" key="7">
    <source>
        <dbReference type="RuleBase" id="RU363079"/>
    </source>
</evidence>
<evidence type="ECO:0000256" key="6">
    <source>
        <dbReference type="ARBA" id="ARBA00023136"/>
    </source>
</evidence>
<dbReference type="Pfam" id="PF02990">
    <property type="entry name" value="EMP70"/>
    <property type="match status" value="1"/>
</dbReference>
<feature type="transmembrane region" description="Helical" evidence="7">
    <location>
        <begin position="468"/>
        <end position="491"/>
    </location>
</feature>
<dbReference type="InterPro" id="IPR004240">
    <property type="entry name" value="EMP70"/>
</dbReference>
<evidence type="ECO:0000313" key="8">
    <source>
        <dbReference type="EMBL" id="GIQ83303.1"/>
    </source>
</evidence>
<dbReference type="EMBL" id="BDIP01000995">
    <property type="protein sequence ID" value="GIQ83303.1"/>
    <property type="molecule type" value="Genomic_DNA"/>
</dbReference>
<feature type="transmembrane region" description="Helical" evidence="7">
    <location>
        <begin position="281"/>
        <end position="302"/>
    </location>
</feature>
<proteinExistence type="inferred from homology"/>
<dbReference type="GO" id="GO:0072657">
    <property type="term" value="P:protein localization to membrane"/>
    <property type="evidence" value="ECO:0007669"/>
    <property type="project" value="TreeGrafter"/>
</dbReference>
<dbReference type="GO" id="GO:0016020">
    <property type="term" value="C:membrane"/>
    <property type="evidence" value="ECO:0007669"/>
    <property type="project" value="UniProtKB-SubCell"/>
</dbReference>
<keyword evidence="9" id="KW-1185">Reference proteome</keyword>
<keyword evidence="5 7" id="KW-1133">Transmembrane helix</keyword>
<dbReference type="AlphaFoldDB" id="A0A9K3CVY4"/>
<evidence type="ECO:0000256" key="2">
    <source>
        <dbReference type="ARBA" id="ARBA00005227"/>
    </source>
</evidence>